<dbReference type="Proteomes" id="UP000663887">
    <property type="component" value="Unassembled WGS sequence"/>
</dbReference>
<comment type="caution">
    <text evidence="2">The sequence shown here is derived from an EMBL/GenBank/DDBJ whole genome shotgun (WGS) entry which is preliminary data.</text>
</comment>
<evidence type="ECO:0000313" key="2">
    <source>
        <dbReference type="EMBL" id="CAF1994136.1"/>
    </source>
</evidence>
<gene>
    <name evidence="2" type="ORF">XDN619_LOCUS3007</name>
</gene>
<dbReference type="EMBL" id="CAJNRG010000312">
    <property type="protein sequence ID" value="CAF1994136.1"/>
    <property type="molecule type" value="Genomic_DNA"/>
</dbReference>
<proteinExistence type="predicted"/>
<dbReference type="AlphaFoldDB" id="A0A816MHC0"/>
<accession>A0A816MHC0</accession>
<feature type="compositionally biased region" description="Polar residues" evidence="1">
    <location>
        <begin position="146"/>
        <end position="162"/>
    </location>
</feature>
<evidence type="ECO:0000256" key="1">
    <source>
        <dbReference type="SAM" id="MobiDB-lite"/>
    </source>
</evidence>
<feature type="region of interest" description="Disordered" evidence="1">
    <location>
        <begin position="138"/>
        <end position="169"/>
    </location>
</feature>
<protein>
    <submittedName>
        <fullName evidence="2">Uncharacterized protein</fullName>
    </submittedName>
</protein>
<evidence type="ECO:0000313" key="3">
    <source>
        <dbReference type="Proteomes" id="UP000663887"/>
    </source>
</evidence>
<sequence length="544" mass="63063">MSFLLTGLVQYGDETELVDVYVGSSLADVHTQLVAPFGLDPNECTIQVFESKIFNEYINLSKISLITNMDSGRFRIMLKKVDLLRTQNTPTRSHTSQILSNRENASPLHLNHSQTSSSHLDSLQDNLSVSYKDHLDQMSFDDENDSPQMQSFDSVESPTICQRESKGKRDLDKLRDLPSLISSNMLPSFPIRIKSAISTGNDNTKCIHSLIDYFKHVGLLNSVIQEVVNMMAHHLVKFNVSSKIHYAQIRIAFVKEYSMNEFRDNRDLDLLMQKLSRRIRDLRSHTKKETYRSRPLLDWDSNRFSECVSQVDPSTTNEIGIADSTQRKEFIKTLNDAFNNNEMMKGTTTQIIVDSFRLRRSYLQLGQTMEQILNEMRFTQHIIFIKLEFELVTKISLLVATQRIRKFLDNIISYEMYGQLREEHFLDEVGTIDLIPLLKNDNLYPLLYSCSHHNQTYFYLTYAKQILMDFDTQTDVTYALAILLATYYVFDIKYPRHNKPILEVLDYIALHESVTDTRMKTSLLKRLTISAQSVITEYEKKLLA</sequence>
<organism evidence="2 3">
    <name type="scientific">Rotaria magnacalcarata</name>
    <dbReference type="NCBI Taxonomy" id="392030"/>
    <lineage>
        <taxon>Eukaryota</taxon>
        <taxon>Metazoa</taxon>
        <taxon>Spiralia</taxon>
        <taxon>Gnathifera</taxon>
        <taxon>Rotifera</taxon>
        <taxon>Eurotatoria</taxon>
        <taxon>Bdelloidea</taxon>
        <taxon>Philodinida</taxon>
        <taxon>Philodinidae</taxon>
        <taxon>Rotaria</taxon>
    </lineage>
</organism>
<reference evidence="2" key="1">
    <citation type="submission" date="2021-02" db="EMBL/GenBank/DDBJ databases">
        <authorList>
            <person name="Nowell W R."/>
        </authorList>
    </citation>
    <scope>NUCLEOTIDE SEQUENCE</scope>
</reference>
<name>A0A816MHC0_9BILA</name>